<comment type="caution">
    <text evidence="2">The sequence shown here is derived from an EMBL/GenBank/DDBJ whole genome shotgun (WGS) entry which is preliminary data.</text>
</comment>
<feature type="transmembrane region" description="Helical" evidence="1">
    <location>
        <begin position="127"/>
        <end position="147"/>
    </location>
</feature>
<evidence type="ECO:0000256" key="1">
    <source>
        <dbReference type="SAM" id="Phobius"/>
    </source>
</evidence>
<evidence type="ECO:0000313" key="3">
    <source>
        <dbReference type="Proteomes" id="UP001217918"/>
    </source>
</evidence>
<dbReference type="AlphaFoldDB" id="A0AAD9I828"/>
<protein>
    <submittedName>
        <fullName evidence="2">Uncharacterized protein</fullName>
    </submittedName>
</protein>
<dbReference type="Proteomes" id="UP001217918">
    <property type="component" value="Unassembled WGS sequence"/>
</dbReference>
<dbReference type="EMBL" id="JAQQPM010000006">
    <property type="protein sequence ID" value="KAK2072979.1"/>
    <property type="molecule type" value="Genomic_DNA"/>
</dbReference>
<name>A0AAD9I828_9PEZI</name>
<gene>
    <name evidence="2" type="ORF">P8C59_007296</name>
</gene>
<accession>A0AAD9I828</accession>
<keyword evidence="3" id="KW-1185">Reference proteome</keyword>
<reference evidence="2" key="1">
    <citation type="journal article" date="2023" name="Mol. Plant Microbe Interact.">
        <title>Elucidating the Obligate Nature and Biological Capacity of an Invasive Fungal Corn Pathogen.</title>
        <authorList>
            <person name="MacCready J.S."/>
            <person name="Roggenkamp E.M."/>
            <person name="Gdanetz K."/>
            <person name="Chilvers M.I."/>
        </authorList>
    </citation>
    <scope>NUCLEOTIDE SEQUENCE</scope>
    <source>
        <strain evidence="2">PM02</strain>
    </source>
</reference>
<evidence type="ECO:0000313" key="2">
    <source>
        <dbReference type="EMBL" id="KAK2072979.1"/>
    </source>
</evidence>
<organism evidence="2 3">
    <name type="scientific">Phyllachora maydis</name>
    <dbReference type="NCBI Taxonomy" id="1825666"/>
    <lineage>
        <taxon>Eukaryota</taxon>
        <taxon>Fungi</taxon>
        <taxon>Dikarya</taxon>
        <taxon>Ascomycota</taxon>
        <taxon>Pezizomycotina</taxon>
        <taxon>Sordariomycetes</taxon>
        <taxon>Sordariomycetidae</taxon>
        <taxon>Phyllachorales</taxon>
        <taxon>Phyllachoraceae</taxon>
        <taxon>Phyllachora</taxon>
    </lineage>
</organism>
<keyword evidence="1" id="KW-1133">Transmembrane helix</keyword>
<proteinExistence type="predicted"/>
<keyword evidence="1" id="KW-0812">Transmembrane</keyword>
<keyword evidence="1" id="KW-0472">Membrane</keyword>
<sequence>MTLSQERPGYYDTKDLGVPISDLNSIGTVLTYRSVPAWDAANVRRVRALLHRVTLAQTAGQEATHEFRYVPSLELPATALGVMDDGGKKGFLVCQFRRRAEKPAGPRDRDRGAVGTGLLRGGWRNKAAPRLVTGVVLATAIVFLKAVGFA</sequence>